<evidence type="ECO:0000313" key="4">
    <source>
        <dbReference type="EMBL" id="SFI39771.1"/>
    </source>
</evidence>
<feature type="region of interest" description="Disordered" evidence="1">
    <location>
        <begin position="125"/>
        <end position="159"/>
    </location>
</feature>
<feature type="transmembrane region" description="Helical" evidence="2">
    <location>
        <begin position="25"/>
        <end position="50"/>
    </location>
</feature>
<feature type="transmembrane region" description="Helical" evidence="2">
    <location>
        <begin position="89"/>
        <end position="110"/>
    </location>
</feature>
<accession>A0A1I3HVQ9</accession>
<feature type="compositionally biased region" description="Pro residues" evidence="1">
    <location>
        <begin position="133"/>
        <end position="158"/>
    </location>
</feature>
<dbReference type="Proteomes" id="UP000199377">
    <property type="component" value="Unassembled WGS sequence"/>
</dbReference>
<reference evidence="4 5" key="1">
    <citation type="submission" date="2016-10" db="EMBL/GenBank/DDBJ databases">
        <authorList>
            <person name="de Groot N.N."/>
        </authorList>
    </citation>
    <scope>NUCLEOTIDE SEQUENCE [LARGE SCALE GENOMIC DNA]</scope>
    <source>
        <strain evidence="4 5">CGMCC 1.11030</strain>
    </source>
</reference>
<keyword evidence="2" id="KW-0812">Transmembrane</keyword>
<protein>
    <submittedName>
        <fullName evidence="4">Transcriptional regulator, LytTR family</fullName>
    </submittedName>
</protein>
<gene>
    <name evidence="4" type="ORF">SAMN05216258_106198</name>
</gene>
<dbReference type="EMBL" id="FOQH01000006">
    <property type="protein sequence ID" value="SFI39771.1"/>
    <property type="molecule type" value="Genomic_DNA"/>
</dbReference>
<dbReference type="STRING" id="1114924.SAMN05216258_106198"/>
<feature type="region of interest" description="Disordered" evidence="1">
    <location>
        <begin position="265"/>
        <end position="286"/>
    </location>
</feature>
<evidence type="ECO:0000259" key="3">
    <source>
        <dbReference type="PROSITE" id="PS50930"/>
    </source>
</evidence>
<dbReference type="OrthoDB" id="7028951at2"/>
<keyword evidence="2" id="KW-1133">Transmembrane helix</keyword>
<dbReference type="InterPro" id="IPR007492">
    <property type="entry name" value="LytTR_DNA-bd_dom"/>
</dbReference>
<dbReference type="PROSITE" id="PS50930">
    <property type="entry name" value="HTH_LYTTR"/>
    <property type="match status" value="1"/>
</dbReference>
<name>A0A1I3HVQ9_9RHOB</name>
<feature type="compositionally biased region" description="Gly residues" evidence="1">
    <location>
        <begin position="266"/>
        <end position="280"/>
    </location>
</feature>
<evidence type="ECO:0000256" key="1">
    <source>
        <dbReference type="SAM" id="MobiDB-lite"/>
    </source>
</evidence>
<dbReference type="AlphaFoldDB" id="A0A1I3HVQ9"/>
<keyword evidence="5" id="KW-1185">Reference proteome</keyword>
<dbReference type="Gene3D" id="2.40.50.1020">
    <property type="entry name" value="LytTr DNA-binding domain"/>
    <property type="match status" value="1"/>
</dbReference>
<organism evidence="4 5">
    <name type="scientific">Albimonas pacifica</name>
    <dbReference type="NCBI Taxonomy" id="1114924"/>
    <lineage>
        <taxon>Bacteria</taxon>
        <taxon>Pseudomonadati</taxon>
        <taxon>Pseudomonadota</taxon>
        <taxon>Alphaproteobacteria</taxon>
        <taxon>Rhodobacterales</taxon>
        <taxon>Paracoccaceae</taxon>
        <taxon>Albimonas</taxon>
    </lineage>
</organism>
<evidence type="ECO:0000313" key="5">
    <source>
        <dbReference type="Proteomes" id="UP000199377"/>
    </source>
</evidence>
<keyword evidence="2" id="KW-0472">Membrane</keyword>
<dbReference type="Pfam" id="PF04397">
    <property type="entry name" value="LytTR"/>
    <property type="match status" value="1"/>
</dbReference>
<evidence type="ECO:0000256" key="2">
    <source>
        <dbReference type="SAM" id="Phobius"/>
    </source>
</evidence>
<dbReference type="SMART" id="SM00850">
    <property type="entry name" value="LytTR"/>
    <property type="match status" value="1"/>
</dbReference>
<proteinExistence type="predicted"/>
<feature type="transmembrane region" description="Helical" evidence="2">
    <location>
        <begin position="62"/>
        <end position="83"/>
    </location>
</feature>
<feature type="domain" description="HTH LytTR-type" evidence="3">
    <location>
        <begin position="178"/>
        <end position="263"/>
    </location>
</feature>
<sequence length="286" mass="29183">MTFACTVALFCVAKPFGTGDQLPPAALIAFWTLLHAGCWSVGILCGALVGALRPQSQLVERVALTVAIAALPISSVVAGMRSLFLDSPFTPSAVLAVLPISAGLTLILAVNARAATTLLGDAGGLGPREASAPPAPPPPVPLPAAAAAPPPEAPPAPDAPAARILERLSPERRGALRRLSMQDHYVQVATDRGTELVLLRLGDAIAECDPVEGLQVHRSHWVARAAVVAAWRDGDRAVLELAGGERIPVSRGRVQALREAGWLPGRAGGPGAGAAGGLSGPEGSSR</sequence>
<dbReference type="GO" id="GO:0003677">
    <property type="term" value="F:DNA binding"/>
    <property type="evidence" value="ECO:0007669"/>
    <property type="project" value="InterPro"/>
</dbReference>